<reference evidence="4" key="2">
    <citation type="journal article" date="2021" name="PeerJ">
        <title>Extensive microbial diversity within the chicken gut microbiome revealed by metagenomics and culture.</title>
        <authorList>
            <person name="Gilroy R."/>
            <person name="Ravi A."/>
            <person name="Getino M."/>
            <person name="Pursley I."/>
            <person name="Horton D.L."/>
            <person name="Alikhan N.F."/>
            <person name="Baker D."/>
            <person name="Gharbi K."/>
            <person name="Hall N."/>
            <person name="Watson M."/>
            <person name="Adriaenssens E.M."/>
            <person name="Foster-Nyarko E."/>
            <person name="Jarju S."/>
            <person name="Secka A."/>
            <person name="Antonio M."/>
            <person name="Oren A."/>
            <person name="Chaudhuri R.R."/>
            <person name="La Ragione R."/>
            <person name="Hildebrand F."/>
            <person name="Pallen M.J."/>
        </authorList>
    </citation>
    <scope>NUCLEOTIDE SEQUENCE</scope>
    <source>
        <strain evidence="4">CHK121-14286</strain>
    </source>
</reference>
<keyword evidence="2 3" id="KW-0694">RNA-binding</keyword>
<evidence type="ECO:0000313" key="4">
    <source>
        <dbReference type="EMBL" id="HIR65696.1"/>
    </source>
</evidence>
<name>A0A9D1E3N0_9BACT</name>
<dbReference type="NCBIfam" id="NF003843">
    <property type="entry name" value="PRK05422.1"/>
    <property type="match status" value="1"/>
</dbReference>
<comment type="function">
    <text evidence="3">Required for rescue of stalled ribosomes mediated by trans-translation. Binds to transfer-messenger RNA (tmRNA), required for stable association of tmRNA with ribosomes. tmRNA and SmpB together mimic tRNA shape, replacing the anticodon stem-loop with SmpB. tmRNA is encoded by the ssrA gene; the 2 termini fold to resemble tRNA(Ala) and it encodes a 'tag peptide', a short internal open reading frame. During trans-translation Ala-aminoacylated tmRNA acts like a tRNA, entering the A-site of stalled ribosomes, displacing the stalled mRNA. The ribosome then switches to translate the ORF on the tmRNA; the nascent peptide is terminated with the 'tag peptide' encoded by the tmRNA and targeted for degradation. The ribosome is freed to recommence translation, which seems to be the essential function of trans-translation.</text>
</comment>
<dbReference type="GO" id="GO:0070929">
    <property type="term" value="P:trans-translation"/>
    <property type="evidence" value="ECO:0007669"/>
    <property type="project" value="UniProtKB-UniRule"/>
</dbReference>
<comment type="subcellular location">
    <subcellularLocation>
        <location evidence="3">Cytoplasm</location>
    </subcellularLocation>
    <text evidence="3">The tmRNA-SmpB complex associates with stalled 70S ribosomes.</text>
</comment>
<dbReference type="AlphaFoldDB" id="A0A9D1E3N0"/>
<dbReference type="NCBIfam" id="TIGR00086">
    <property type="entry name" value="smpB"/>
    <property type="match status" value="1"/>
</dbReference>
<dbReference type="InterPro" id="IPR000037">
    <property type="entry name" value="SsrA-bd_prot"/>
</dbReference>
<dbReference type="SUPFAM" id="SSF74982">
    <property type="entry name" value="Small protein B (SmpB)"/>
    <property type="match status" value="1"/>
</dbReference>
<reference evidence="4" key="1">
    <citation type="submission" date="2020-10" db="EMBL/GenBank/DDBJ databases">
        <authorList>
            <person name="Gilroy R."/>
        </authorList>
    </citation>
    <scope>NUCLEOTIDE SEQUENCE</scope>
    <source>
        <strain evidence="4">CHK121-14286</strain>
    </source>
</reference>
<dbReference type="PROSITE" id="PS01317">
    <property type="entry name" value="SSRP"/>
    <property type="match status" value="1"/>
</dbReference>
<dbReference type="InterPro" id="IPR020081">
    <property type="entry name" value="SsrA-bd_prot_CS"/>
</dbReference>
<dbReference type="Pfam" id="PF01668">
    <property type="entry name" value="SmpB"/>
    <property type="match status" value="1"/>
</dbReference>
<comment type="similarity">
    <text evidence="3">Belongs to the SmpB family.</text>
</comment>
<dbReference type="EMBL" id="DVHL01000018">
    <property type="protein sequence ID" value="HIR65696.1"/>
    <property type="molecule type" value="Genomic_DNA"/>
</dbReference>
<dbReference type="GO" id="GO:0070930">
    <property type="term" value="P:trans-translation-dependent protein tagging"/>
    <property type="evidence" value="ECO:0007669"/>
    <property type="project" value="TreeGrafter"/>
</dbReference>
<evidence type="ECO:0000256" key="1">
    <source>
        <dbReference type="ARBA" id="ARBA00022490"/>
    </source>
</evidence>
<proteinExistence type="inferred from homology"/>
<dbReference type="HAMAP" id="MF_00023">
    <property type="entry name" value="SmpB"/>
    <property type="match status" value="1"/>
</dbReference>
<evidence type="ECO:0000256" key="3">
    <source>
        <dbReference type="HAMAP-Rule" id="MF_00023"/>
    </source>
</evidence>
<protein>
    <recommendedName>
        <fullName evidence="3">SsrA-binding protein</fullName>
    </recommendedName>
    <alternativeName>
        <fullName evidence="3">Small protein B</fullName>
    </alternativeName>
</protein>
<evidence type="ECO:0000256" key="2">
    <source>
        <dbReference type="ARBA" id="ARBA00022884"/>
    </source>
</evidence>
<gene>
    <name evidence="3 4" type="primary">smpB</name>
    <name evidence="4" type="ORF">IAC95_02250</name>
</gene>
<accession>A0A9D1E3N0</accession>
<dbReference type="GO" id="GO:0005829">
    <property type="term" value="C:cytosol"/>
    <property type="evidence" value="ECO:0007669"/>
    <property type="project" value="TreeGrafter"/>
</dbReference>
<dbReference type="InterPro" id="IPR023620">
    <property type="entry name" value="SmpB"/>
</dbReference>
<dbReference type="GO" id="GO:0003723">
    <property type="term" value="F:RNA binding"/>
    <property type="evidence" value="ECO:0007669"/>
    <property type="project" value="UniProtKB-UniRule"/>
</dbReference>
<dbReference type="PANTHER" id="PTHR30308">
    <property type="entry name" value="TMRNA-BINDING COMPONENT OF TRANS-TRANSLATION TAGGING COMPLEX"/>
    <property type="match status" value="1"/>
</dbReference>
<dbReference type="CDD" id="cd09294">
    <property type="entry name" value="SmpB"/>
    <property type="match status" value="1"/>
</dbReference>
<keyword evidence="1 3" id="KW-0963">Cytoplasm</keyword>
<comment type="caution">
    <text evidence="4">The sequence shown here is derived from an EMBL/GenBank/DDBJ whole genome shotgun (WGS) entry which is preliminary data.</text>
</comment>
<dbReference type="PANTHER" id="PTHR30308:SF2">
    <property type="entry name" value="SSRA-BINDING PROTEIN"/>
    <property type="match status" value="1"/>
</dbReference>
<dbReference type="Gene3D" id="2.40.280.10">
    <property type="match status" value="1"/>
</dbReference>
<organism evidence="4 5">
    <name type="scientific">Candidatus Fimimonas gallinarum</name>
    <dbReference type="NCBI Taxonomy" id="2840821"/>
    <lineage>
        <taxon>Bacteria</taxon>
        <taxon>Pseudomonadati</taxon>
        <taxon>Myxococcota</taxon>
        <taxon>Myxococcia</taxon>
        <taxon>Myxococcales</taxon>
        <taxon>Cystobacterineae</taxon>
        <taxon>Myxococcaceae</taxon>
        <taxon>Myxococcaceae incertae sedis</taxon>
        <taxon>Candidatus Fimimonas</taxon>
    </lineage>
</organism>
<sequence>MKQQNSGKVIATNKKAFHDYFVVETLECGINLVGCEVKSLRKGEVNLTDSYCRVENGNLMLLGCHIKNYDKGSYSNVASRRDRRLLAHKREIMRILGKVKEKGYSMVPLKMYFKGSLVKVEVALVKGKQNYDKKDSILKKDMERDQQRAIKEYSER</sequence>
<evidence type="ECO:0000313" key="5">
    <source>
        <dbReference type="Proteomes" id="UP000824200"/>
    </source>
</evidence>
<dbReference type="Proteomes" id="UP000824200">
    <property type="component" value="Unassembled WGS sequence"/>
</dbReference>